<gene>
    <name evidence="2" type="ORF">L497_2749</name>
</gene>
<dbReference type="STRING" id="35814.BBB42_16675"/>
<dbReference type="EMBL" id="JFZZ01000145">
    <property type="protein sequence ID" value="KAK86857.1"/>
    <property type="molecule type" value="Genomic_DNA"/>
</dbReference>
<feature type="transmembrane region" description="Helical" evidence="1">
    <location>
        <begin position="12"/>
        <end position="32"/>
    </location>
</feature>
<dbReference type="RefSeq" id="WP_005016658.1">
    <property type="nucleotide sequence ID" value="NZ_JFZZ01000145.1"/>
</dbReference>
<evidence type="ECO:0000313" key="3">
    <source>
        <dbReference type="Proteomes" id="UP000026682"/>
    </source>
</evidence>
<dbReference type="Proteomes" id="UP000026682">
    <property type="component" value="Unassembled WGS sequence"/>
</dbReference>
<feature type="transmembrane region" description="Helical" evidence="1">
    <location>
        <begin position="52"/>
        <end position="71"/>
    </location>
</feature>
<evidence type="ECO:0000313" key="2">
    <source>
        <dbReference type="EMBL" id="KAK86857.1"/>
    </source>
</evidence>
<protein>
    <submittedName>
        <fullName evidence="2">Uncharacterized protein</fullName>
    </submittedName>
</protein>
<proteinExistence type="predicted"/>
<keyword evidence="1" id="KW-0472">Membrane</keyword>
<reference evidence="2 3" key="1">
    <citation type="submission" date="2014-03" db="EMBL/GenBank/DDBJ databases">
        <title>Genome sequence of Bordetella holmseii.</title>
        <authorList>
            <person name="Harvill E."/>
            <person name="Goodfield L.L."/>
            <person name="Ivanov Y."/>
            <person name="Meyer J.A."/>
            <person name="Newth C."/>
            <person name="Cassiday P."/>
            <person name="Tondella M.L."/>
            <person name="Liao P."/>
            <person name="Zimmerman J."/>
            <person name="Meert K."/>
            <person name="Wessel D."/>
            <person name="Berger J."/>
            <person name="Dean J.M."/>
            <person name="Holubkov R."/>
            <person name="Burr J."/>
            <person name="Liu T."/>
            <person name="Brinkac L.M."/>
            <person name="Sanka R."/>
            <person name="Kim M."/>
            <person name="Losada L."/>
        </authorList>
    </citation>
    <scope>NUCLEOTIDE SEQUENCE [LARGE SCALE GENOMIC DNA]</scope>
    <source>
        <strain evidence="2 3">CDC-H585-BH</strain>
    </source>
</reference>
<sequence length="214" mass="23875">MSIQDRASKSNRLQAGVWLVLLLLAIGLGLVLLQRVAVSNGTLPQEIKLLELMTASGTVGAVIVALWLSFVQRREQERASAAVAELFQRMLVGNILAAWSDLLLLREVCARTDLDGLRQYLRSARAGLYFDALHAHIEKSTTLPHADLIVVANIYGYIQLIEHETRAWHRMSAQEDDLESLSRLVQTTGQLFATFAATSWIRSELPRWDKDLAA</sequence>
<accession>A0A158M1E9</accession>
<comment type="caution">
    <text evidence="2">The sequence shown here is derived from an EMBL/GenBank/DDBJ whole genome shotgun (WGS) entry which is preliminary data.</text>
</comment>
<organism evidence="2 3">
    <name type="scientific">Bordetella holmesii CDC-H585-BH</name>
    <dbReference type="NCBI Taxonomy" id="1331206"/>
    <lineage>
        <taxon>Bacteria</taxon>
        <taxon>Pseudomonadati</taxon>
        <taxon>Pseudomonadota</taxon>
        <taxon>Betaproteobacteria</taxon>
        <taxon>Burkholderiales</taxon>
        <taxon>Alcaligenaceae</taxon>
        <taxon>Bordetella</taxon>
    </lineage>
</organism>
<dbReference type="AlphaFoldDB" id="A0A158M1E9"/>
<keyword evidence="1" id="KW-0812">Transmembrane</keyword>
<dbReference type="PATRIC" id="fig|1331206.3.peg.3538"/>
<keyword evidence="1" id="KW-1133">Transmembrane helix</keyword>
<name>A0A158M1E9_9BORD</name>
<dbReference type="GeneID" id="93118539"/>
<evidence type="ECO:0000256" key="1">
    <source>
        <dbReference type="SAM" id="Phobius"/>
    </source>
</evidence>